<dbReference type="PANTHER" id="PTHR10367:SF25">
    <property type="entry name" value="DUAL SPECIFICITY PHOSPHATASE CATALYTIC DOMAIN PROTEIN (AFU_ORTHOLOGUE AFUA_1G03540)"/>
    <property type="match status" value="1"/>
</dbReference>
<proteinExistence type="predicted"/>
<protein>
    <recommendedName>
        <fullName evidence="2">Tyrosine specific protein phosphatases domain-containing protein</fullName>
    </recommendedName>
</protein>
<dbReference type="GO" id="GO:0004484">
    <property type="term" value="F:mRNA guanylyltransferase activity"/>
    <property type="evidence" value="ECO:0007669"/>
    <property type="project" value="TreeGrafter"/>
</dbReference>
<dbReference type="GO" id="GO:0006370">
    <property type="term" value="P:7-methylguanosine mRNA capping"/>
    <property type="evidence" value="ECO:0007669"/>
    <property type="project" value="TreeGrafter"/>
</dbReference>
<dbReference type="PROSITE" id="PS00383">
    <property type="entry name" value="TYR_PHOSPHATASE_1"/>
    <property type="match status" value="1"/>
</dbReference>
<feature type="compositionally biased region" description="Low complexity" evidence="1">
    <location>
        <begin position="487"/>
        <end position="498"/>
    </location>
</feature>
<keyword evidence="4" id="KW-1185">Reference proteome</keyword>
<feature type="region of interest" description="Disordered" evidence="1">
    <location>
        <begin position="99"/>
        <end position="129"/>
    </location>
</feature>
<dbReference type="PROSITE" id="PS50056">
    <property type="entry name" value="TYR_PHOSPHATASE_2"/>
    <property type="match status" value="1"/>
</dbReference>
<evidence type="ECO:0000259" key="2">
    <source>
        <dbReference type="PROSITE" id="PS50056"/>
    </source>
</evidence>
<dbReference type="InterPro" id="IPR029021">
    <property type="entry name" value="Prot-tyrosine_phosphatase-like"/>
</dbReference>
<dbReference type="Gene3D" id="3.40.50.1820">
    <property type="entry name" value="alpha/beta hydrolase"/>
    <property type="match status" value="1"/>
</dbReference>
<dbReference type="Gene3D" id="3.90.190.10">
    <property type="entry name" value="Protein tyrosine phosphatase superfamily"/>
    <property type="match status" value="1"/>
</dbReference>
<feature type="compositionally biased region" description="Polar residues" evidence="1">
    <location>
        <begin position="99"/>
        <end position="117"/>
    </location>
</feature>
<name>A0A9W4XNA9_9PLEO</name>
<organism evidence="3 4">
    <name type="scientific">Periconia digitata</name>
    <dbReference type="NCBI Taxonomy" id="1303443"/>
    <lineage>
        <taxon>Eukaryota</taxon>
        <taxon>Fungi</taxon>
        <taxon>Dikarya</taxon>
        <taxon>Ascomycota</taxon>
        <taxon>Pezizomycotina</taxon>
        <taxon>Dothideomycetes</taxon>
        <taxon>Pleosporomycetidae</taxon>
        <taxon>Pleosporales</taxon>
        <taxon>Massarineae</taxon>
        <taxon>Periconiaceae</taxon>
        <taxon>Periconia</taxon>
    </lineage>
</organism>
<dbReference type="InterPro" id="IPR000387">
    <property type="entry name" value="Tyr_Pase_dom"/>
</dbReference>
<dbReference type="InterPro" id="IPR029058">
    <property type="entry name" value="AB_hydrolase_fold"/>
</dbReference>
<feature type="compositionally biased region" description="Polar residues" evidence="1">
    <location>
        <begin position="462"/>
        <end position="477"/>
    </location>
</feature>
<dbReference type="EMBL" id="CAOQHR010000007">
    <property type="protein sequence ID" value="CAI6337863.1"/>
    <property type="molecule type" value="Genomic_DNA"/>
</dbReference>
<gene>
    <name evidence="3" type="ORF">PDIGIT_LOCUS10979</name>
</gene>
<dbReference type="PANTHER" id="PTHR10367">
    <property type="entry name" value="MRNA-CAPPING ENZYME"/>
    <property type="match status" value="1"/>
</dbReference>
<dbReference type="FunFam" id="3.90.190.10:FF:000090">
    <property type="entry name" value="Dual specificity phosphatase catalytic domain protein"/>
    <property type="match status" value="1"/>
</dbReference>
<dbReference type="InterPro" id="IPR000073">
    <property type="entry name" value="AB_hydrolase_1"/>
</dbReference>
<evidence type="ECO:0000313" key="3">
    <source>
        <dbReference type="EMBL" id="CAI6337863.1"/>
    </source>
</evidence>
<comment type="caution">
    <text evidence="3">The sequence shown here is derived from an EMBL/GenBank/DDBJ whole genome shotgun (WGS) entry which is preliminary data.</text>
</comment>
<dbReference type="CDD" id="cd14502">
    <property type="entry name" value="RNA_5'-triphosphatase"/>
    <property type="match status" value="1"/>
</dbReference>
<dbReference type="Proteomes" id="UP001152607">
    <property type="component" value="Unassembled WGS sequence"/>
</dbReference>
<dbReference type="InterPro" id="IPR016130">
    <property type="entry name" value="Tyr_Pase_AS"/>
</dbReference>
<feature type="region of interest" description="Disordered" evidence="1">
    <location>
        <begin position="441"/>
        <end position="504"/>
    </location>
</feature>
<accession>A0A9W4XNA9</accession>
<feature type="domain" description="Tyrosine specific protein phosphatases" evidence="2">
    <location>
        <begin position="654"/>
        <end position="726"/>
    </location>
</feature>
<evidence type="ECO:0000256" key="1">
    <source>
        <dbReference type="SAM" id="MobiDB-lite"/>
    </source>
</evidence>
<sequence>MEPHYSPSHAVHNGTFSLPQAIVHLLSSVFARSARHPQDYAYPHHPLFHTINTAAHSLLRLLNPFATQGYSNPLLVGMVKTTALCGIGTVAFLARRYRQNNPNGGRQTPTDDSSPASNDRDPASTDPGLIRKHSITTVYTVPKTGFTYPGIRTFYRPHPQEDKLPHVPRPVPLLVFVHGLGGSVAQFHSILVSLSNAAPCLAIDFPGCGLSSLKPEEWAAYTTDALTHLLAVVIEAHRDRERGQQVVLVGHSMGCSIAALLASDTSPYADLLSANVAGLVAVCPQAQPPFPDKMHALMRITSLPPLIFDIFRRWDRRGGSNSKSVLRMTGKEADDETRRLQLRFNRQSRTPTWMRMARGMLPDMSSGLPKGGLPGKEVWGGLSIPLFLIAGESDKVTPTDNVELINTFLGRGHGPIEPSQSLPGLPVAAAPLDPAVAEPQLKEHEHQDSDMDDDNFPDAEPSATSTTDVDTQESVGASTAVADETSESSTPSSESSTTQIRPRRLLVKTAIMPPPASHSLVFAPTSARIISGLIGTFLSEHIDGRLSPTWQLQYLTTEGKWDVKNLAKWQAVRPVSEPIAHTFRALKTLREVDPSHSPKIFVKEWAGKLRAVVDISHDSPVYDPKGLEDGGIPYHKFPTVSKQPPTREEVGRFVELIDFIRSYDPPRRPQDNNTQGSSGDKGDDVLVGVHCHYGFNRTGFFLVSYMIERLGYTVQDAITEFLRARPPGIRHEHFVDELHVRYCSGLRKAPTL</sequence>
<dbReference type="InterPro" id="IPR051029">
    <property type="entry name" value="mRNA_Capping_Enz/RNA_Phosphat"/>
</dbReference>
<reference evidence="3" key="1">
    <citation type="submission" date="2023-01" db="EMBL/GenBank/DDBJ databases">
        <authorList>
            <person name="Van Ghelder C."/>
            <person name="Rancurel C."/>
        </authorList>
    </citation>
    <scope>NUCLEOTIDE SEQUENCE</scope>
    <source>
        <strain evidence="3">CNCM I-4278</strain>
    </source>
</reference>
<dbReference type="SUPFAM" id="SSF52799">
    <property type="entry name" value="(Phosphotyrosine protein) phosphatases II"/>
    <property type="match status" value="1"/>
</dbReference>
<dbReference type="AlphaFoldDB" id="A0A9W4XNA9"/>
<dbReference type="Pfam" id="PF12697">
    <property type="entry name" value="Abhydrolase_6"/>
    <property type="match status" value="1"/>
</dbReference>
<evidence type="ECO:0000313" key="4">
    <source>
        <dbReference type="Proteomes" id="UP001152607"/>
    </source>
</evidence>
<dbReference type="OrthoDB" id="428974at2759"/>
<dbReference type="SUPFAM" id="SSF53474">
    <property type="entry name" value="alpha/beta-Hydrolases"/>
    <property type="match status" value="1"/>
</dbReference>